<dbReference type="InterPro" id="IPR041984">
    <property type="entry name" value="Rsc8/Ssr1/Ssr2_ZZ"/>
</dbReference>
<dbReference type="PANTHER" id="PTHR12802:SF41">
    <property type="entry name" value="BRAHMA ASSOCIATED PROTEIN 155 KDA"/>
    <property type="match status" value="1"/>
</dbReference>
<dbReference type="InterPro" id="IPR036388">
    <property type="entry name" value="WH-like_DNA-bd_sf"/>
</dbReference>
<evidence type="ECO:0000256" key="1">
    <source>
        <dbReference type="ARBA" id="ARBA00022723"/>
    </source>
</evidence>
<dbReference type="AlphaFoldDB" id="A0A8T2S855"/>
<dbReference type="SUPFAM" id="SSF46689">
    <property type="entry name" value="Homeodomain-like"/>
    <property type="match status" value="2"/>
</dbReference>
<dbReference type="Gene3D" id="1.10.10.10">
    <property type="entry name" value="Winged helix-like DNA-binding domain superfamily/Winged helix DNA-binding domain"/>
    <property type="match status" value="1"/>
</dbReference>
<dbReference type="Gene3D" id="3.30.60.90">
    <property type="match status" value="1"/>
</dbReference>
<dbReference type="SMART" id="SM00291">
    <property type="entry name" value="ZnF_ZZ"/>
    <property type="match status" value="1"/>
</dbReference>
<dbReference type="InterPro" id="IPR032451">
    <property type="entry name" value="SMARCC_C"/>
</dbReference>
<keyword evidence="2 8" id="KW-0863">Zinc-finger</keyword>
<dbReference type="PROSITE" id="PS50090">
    <property type="entry name" value="MYB_LIKE"/>
    <property type="match status" value="1"/>
</dbReference>
<gene>
    <name evidence="14" type="ORF">KP509_22G071000</name>
</gene>
<evidence type="ECO:0000256" key="9">
    <source>
        <dbReference type="SAM" id="MobiDB-lite"/>
    </source>
</evidence>
<dbReference type="PROSITE" id="PS51293">
    <property type="entry name" value="SANT"/>
    <property type="match status" value="1"/>
</dbReference>
<feature type="domain" description="Myb-like" evidence="10">
    <location>
        <begin position="363"/>
        <end position="405"/>
    </location>
</feature>
<keyword evidence="7" id="KW-0539">Nucleus</keyword>
<dbReference type="OMA" id="DCFHHGR"/>
<dbReference type="SUPFAM" id="SSF57850">
    <property type="entry name" value="RING/U-box"/>
    <property type="match status" value="1"/>
</dbReference>
<evidence type="ECO:0000256" key="6">
    <source>
        <dbReference type="ARBA" id="ARBA00023163"/>
    </source>
</evidence>
<keyword evidence="5" id="KW-0238">DNA-binding</keyword>
<keyword evidence="1" id="KW-0479">Metal-binding</keyword>
<keyword evidence="4" id="KW-0805">Transcription regulation</keyword>
<dbReference type="Pfam" id="PF00569">
    <property type="entry name" value="ZZ"/>
    <property type="match status" value="1"/>
</dbReference>
<evidence type="ECO:0000259" key="12">
    <source>
        <dbReference type="PROSITE" id="PS50934"/>
    </source>
</evidence>
<reference evidence="14" key="1">
    <citation type="submission" date="2021-08" db="EMBL/GenBank/DDBJ databases">
        <title>WGS assembly of Ceratopteris richardii.</title>
        <authorList>
            <person name="Marchant D.B."/>
            <person name="Chen G."/>
            <person name="Jenkins J."/>
            <person name="Shu S."/>
            <person name="Leebens-Mack J."/>
            <person name="Grimwood J."/>
            <person name="Schmutz J."/>
            <person name="Soltis P."/>
            <person name="Soltis D."/>
            <person name="Chen Z.-H."/>
        </authorList>
    </citation>
    <scope>NUCLEOTIDE SEQUENCE</scope>
    <source>
        <strain evidence="14">Whitten #5841</strain>
        <tissue evidence="14">Leaf</tissue>
    </source>
</reference>
<dbReference type="SMART" id="SM00717">
    <property type="entry name" value="SANT"/>
    <property type="match status" value="1"/>
</dbReference>
<feature type="domain" description="SANT" evidence="13">
    <location>
        <begin position="358"/>
        <end position="409"/>
    </location>
</feature>
<feature type="domain" description="SWIRM" evidence="12">
    <location>
        <begin position="134"/>
        <end position="234"/>
    </location>
</feature>
<dbReference type="Pfam" id="PF16495">
    <property type="entry name" value="SWIRM-assoc_1"/>
    <property type="match status" value="1"/>
</dbReference>
<accession>A0A8T2S855</accession>
<keyword evidence="15" id="KW-1185">Reference proteome</keyword>
<evidence type="ECO:0000259" key="10">
    <source>
        <dbReference type="PROSITE" id="PS50090"/>
    </source>
</evidence>
<sequence>MGSLKRKNASIGASTGSNKRHSREDASAGSVAANGCTEKRSAEAQTYRPPSSSSSEAADGDAVELVIPTTEALCNGVSPAANTINASLSLTKSDSRKNHTISSNEPACPADSEEQEADIAIVFPESPYSKNLGSLTPNHAGWFSWTSIHAMEQRELPDFFNSKSKLKTPSLYLEYRNLFLRKYLENPDKVFTFAEVSQIIEQKDGHLEAAKRIFGFLNHWGLLNSRAMQHAEVERPTRSKVCITERSSEQPEMSLFSSLYHFNNLAANNSLRSSFAYEMVMPKIVMKESAASDIHGGTQETSIEYHCNSCSADCSKKRFHCQKKADFDLCQDCYNEEKFASGVTSTDFILMDAATDASCGDGWSEQETLLLLEALEMFGDNFSEIAEHVASKTKAQCILHFIRLPIEDQFLDDSGPIAPPVVDPTENANNAELASQMNGQEDFLGSSNGELDQEDEMLDSENSHQVHLLGDEEKSSSTMHAIKAAAEAAGLCSSGKYLALSECSNPVMTLVSFLAALVAPDAVAMSAQTALKLLADHASALQLADKNSFHLELEASPTDGISCIVGEQEEVEMSEAASDVKEITDVGGDTSKPDKGIHNNETSDISTKCSSLVRVKNAATTALAAAAVKAQFLADQEEWEILCLAASIVDSQTKKIETKLRLFRELDSAFEKEHNQLEKTRRRLFAERSQIAGTRTQQPFQSGHYSNLTGGIVGVRPPSVQRFPTGSILVPPVSAIPCSPSPHKNYIGPHMRSQGTNMVSLQPMYYNNAQI</sequence>
<comment type="caution">
    <text evidence="14">The sequence shown here is derived from an EMBL/GenBank/DDBJ whole genome shotgun (WGS) entry which is preliminary data.</text>
</comment>
<keyword evidence="6" id="KW-0804">Transcription</keyword>
<dbReference type="PROSITE" id="PS50934">
    <property type="entry name" value="SWIRM"/>
    <property type="match status" value="1"/>
</dbReference>
<dbReference type="InterPro" id="IPR043145">
    <property type="entry name" value="Znf_ZZ_sf"/>
</dbReference>
<dbReference type="Pfam" id="PF04433">
    <property type="entry name" value="SWIRM"/>
    <property type="match status" value="1"/>
</dbReference>
<dbReference type="Gene3D" id="1.10.10.60">
    <property type="entry name" value="Homeodomain-like"/>
    <property type="match status" value="1"/>
</dbReference>
<dbReference type="EMBL" id="CM035427">
    <property type="protein sequence ID" value="KAH7307653.1"/>
    <property type="molecule type" value="Genomic_DNA"/>
</dbReference>
<dbReference type="Pfam" id="PF00249">
    <property type="entry name" value="Myb_DNA-binding"/>
    <property type="match status" value="1"/>
</dbReference>
<evidence type="ECO:0008006" key="16">
    <source>
        <dbReference type="Google" id="ProtNLM"/>
    </source>
</evidence>
<dbReference type="GO" id="GO:0008270">
    <property type="term" value="F:zinc ion binding"/>
    <property type="evidence" value="ECO:0007669"/>
    <property type="project" value="UniProtKB-KW"/>
</dbReference>
<evidence type="ECO:0000256" key="2">
    <source>
        <dbReference type="ARBA" id="ARBA00022771"/>
    </source>
</evidence>
<dbReference type="PANTHER" id="PTHR12802">
    <property type="entry name" value="SWI/SNF COMPLEX-RELATED"/>
    <property type="match status" value="1"/>
</dbReference>
<protein>
    <recommendedName>
        <fullName evidence="16">SWI/SNF complex subunit SWI3D</fullName>
    </recommendedName>
</protein>
<dbReference type="GO" id="GO:0005634">
    <property type="term" value="C:nucleus"/>
    <property type="evidence" value="ECO:0007669"/>
    <property type="project" value="UniProtKB-ARBA"/>
</dbReference>
<dbReference type="InterPro" id="IPR001005">
    <property type="entry name" value="SANT/Myb"/>
</dbReference>
<dbReference type="GO" id="GO:0003677">
    <property type="term" value="F:DNA binding"/>
    <property type="evidence" value="ECO:0007669"/>
    <property type="project" value="UniProtKB-KW"/>
</dbReference>
<evidence type="ECO:0000256" key="5">
    <source>
        <dbReference type="ARBA" id="ARBA00023125"/>
    </source>
</evidence>
<dbReference type="InterPro" id="IPR007526">
    <property type="entry name" value="SWIRM"/>
</dbReference>
<dbReference type="InterPro" id="IPR000433">
    <property type="entry name" value="Znf_ZZ"/>
</dbReference>
<dbReference type="Proteomes" id="UP000825935">
    <property type="component" value="Chromosome 22"/>
</dbReference>
<evidence type="ECO:0000313" key="14">
    <source>
        <dbReference type="EMBL" id="KAH7307653.1"/>
    </source>
</evidence>
<evidence type="ECO:0000256" key="7">
    <source>
        <dbReference type="ARBA" id="ARBA00023242"/>
    </source>
</evidence>
<proteinExistence type="predicted"/>
<evidence type="ECO:0000259" key="13">
    <source>
        <dbReference type="PROSITE" id="PS51293"/>
    </source>
</evidence>
<dbReference type="InterPro" id="IPR017884">
    <property type="entry name" value="SANT_dom"/>
</dbReference>
<evidence type="ECO:0000256" key="4">
    <source>
        <dbReference type="ARBA" id="ARBA00023015"/>
    </source>
</evidence>
<dbReference type="OrthoDB" id="118550at2759"/>
<feature type="region of interest" description="Disordered" evidence="9">
    <location>
        <begin position="1"/>
        <end position="60"/>
    </location>
</feature>
<evidence type="ECO:0000256" key="8">
    <source>
        <dbReference type="PROSITE-ProRule" id="PRU00228"/>
    </source>
</evidence>
<keyword evidence="3" id="KW-0862">Zinc</keyword>
<dbReference type="InterPro" id="IPR009057">
    <property type="entry name" value="Homeodomain-like_sf"/>
</dbReference>
<dbReference type="FunFam" id="1.10.10.60:FF:000014">
    <property type="entry name" value="SWI/SNF complex subunit SMARCC2 isoform C"/>
    <property type="match status" value="1"/>
</dbReference>
<evidence type="ECO:0000259" key="11">
    <source>
        <dbReference type="PROSITE" id="PS50135"/>
    </source>
</evidence>
<feature type="region of interest" description="Disordered" evidence="9">
    <location>
        <begin position="92"/>
        <end position="114"/>
    </location>
</feature>
<organism evidence="14 15">
    <name type="scientific">Ceratopteris richardii</name>
    <name type="common">Triangle waterfern</name>
    <dbReference type="NCBI Taxonomy" id="49495"/>
    <lineage>
        <taxon>Eukaryota</taxon>
        <taxon>Viridiplantae</taxon>
        <taxon>Streptophyta</taxon>
        <taxon>Embryophyta</taxon>
        <taxon>Tracheophyta</taxon>
        <taxon>Polypodiopsida</taxon>
        <taxon>Polypodiidae</taxon>
        <taxon>Polypodiales</taxon>
        <taxon>Pteridineae</taxon>
        <taxon>Pteridaceae</taxon>
        <taxon>Parkerioideae</taxon>
        <taxon>Ceratopteris</taxon>
    </lineage>
</organism>
<name>A0A8T2S855_CERRI</name>
<dbReference type="CDD" id="cd02336">
    <property type="entry name" value="ZZ_RSC8"/>
    <property type="match status" value="1"/>
</dbReference>
<evidence type="ECO:0000256" key="3">
    <source>
        <dbReference type="ARBA" id="ARBA00022833"/>
    </source>
</evidence>
<dbReference type="PROSITE" id="PS50135">
    <property type="entry name" value="ZF_ZZ_2"/>
    <property type="match status" value="1"/>
</dbReference>
<evidence type="ECO:0000313" key="15">
    <source>
        <dbReference type="Proteomes" id="UP000825935"/>
    </source>
</evidence>
<feature type="domain" description="ZZ-type" evidence="11">
    <location>
        <begin position="302"/>
        <end position="356"/>
    </location>
</feature>